<organism evidence="1">
    <name type="scientific">marine metagenome</name>
    <dbReference type="NCBI Taxonomy" id="408172"/>
    <lineage>
        <taxon>unclassified sequences</taxon>
        <taxon>metagenomes</taxon>
        <taxon>ecological metagenomes</taxon>
    </lineage>
</organism>
<dbReference type="AlphaFoldDB" id="A0A383CZ80"/>
<evidence type="ECO:0000313" key="1">
    <source>
        <dbReference type="EMBL" id="SVE37350.1"/>
    </source>
</evidence>
<name>A0A383CZ80_9ZZZZ</name>
<feature type="non-terminal residue" evidence="1">
    <location>
        <position position="1"/>
    </location>
</feature>
<accession>A0A383CZ80</accession>
<proteinExistence type="predicted"/>
<dbReference type="EMBL" id="UINC01212847">
    <property type="protein sequence ID" value="SVE37350.1"/>
    <property type="molecule type" value="Genomic_DNA"/>
</dbReference>
<sequence>MNKALLNFGFFIGIIFLTSCSGDSNPGYEFMPNMYRSPSLETYSENAITGMNALTPV</sequence>
<feature type="non-terminal residue" evidence="1">
    <location>
        <position position="57"/>
    </location>
</feature>
<dbReference type="PROSITE" id="PS51257">
    <property type="entry name" value="PROKAR_LIPOPROTEIN"/>
    <property type="match status" value="1"/>
</dbReference>
<reference evidence="1" key="1">
    <citation type="submission" date="2018-05" db="EMBL/GenBank/DDBJ databases">
        <authorList>
            <person name="Lanie J.A."/>
            <person name="Ng W.-L."/>
            <person name="Kazmierczak K.M."/>
            <person name="Andrzejewski T.M."/>
            <person name="Davidsen T.M."/>
            <person name="Wayne K.J."/>
            <person name="Tettelin H."/>
            <person name="Glass J.I."/>
            <person name="Rusch D."/>
            <person name="Podicherti R."/>
            <person name="Tsui H.-C.T."/>
            <person name="Winkler M.E."/>
        </authorList>
    </citation>
    <scope>NUCLEOTIDE SEQUENCE</scope>
</reference>
<protein>
    <submittedName>
        <fullName evidence="1">Uncharacterized protein</fullName>
    </submittedName>
</protein>
<gene>
    <name evidence="1" type="ORF">METZ01_LOCUS490204</name>
</gene>